<organism evidence="1 2">
    <name type="scientific">Araneus ventricosus</name>
    <name type="common">Orbweaver spider</name>
    <name type="synonym">Epeira ventricosa</name>
    <dbReference type="NCBI Taxonomy" id="182803"/>
    <lineage>
        <taxon>Eukaryota</taxon>
        <taxon>Metazoa</taxon>
        <taxon>Ecdysozoa</taxon>
        <taxon>Arthropoda</taxon>
        <taxon>Chelicerata</taxon>
        <taxon>Arachnida</taxon>
        <taxon>Araneae</taxon>
        <taxon>Araneomorphae</taxon>
        <taxon>Entelegynae</taxon>
        <taxon>Araneoidea</taxon>
        <taxon>Araneidae</taxon>
        <taxon>Araneus</taxon>
    </lineage>
</organism>
<evidence type="ECO:0000313" key="2">
    <source>
        <dbReference type="Proteomes" id="UP000499080"/>
    </source>
</evidence>
<proteinExistence type="predicted"/>
<dbReference type="EMBL" id="BGPR01000272">
    <property type="protein sequence ID" value="GBM09591.1"/>
    <property type="molecule type" value="Genomic_DNA"/>
</dbReference>
<protein>
    <submittedName>
        <fullName evidence="1">Uncharacterized protein</fullName>
    </submittedName>
</protein>
<comment type="caution">
    <text evidence="1">The sequence shown here is derived from an EMBL/GenBank/DDBJ whole genome shotgun (WGS) entry which is preliminary data.</text>
</comment>
<gene>
    <name evidence="1" type="ORF">AVEN_29440_1</name>
</gene>
<dbReference type="Proteomes" id="UP000499080">
    <property type="component" value="Unassembled WGS sequence"/>
</dbReference>
<evidence type="ECO:0000313" key="1">
    <source>
        <dbReference type="EMBL" id="GBM09591.1"/>
    </source>
</evidence>
<keyword evidence="2" id="KW-1185">Reference proteome</keyword>
<accession>A0A4Y2CYN8</accession>
<name>A0A4Y2CYN8_ARAVE</name>
<reference evidence="1 2" key="1">
    <citation type="journal article" date="2019" name="Sci. Rep.">
        <title>Orb-weaving spider Araneus ventricosus genome elucidates the spidroin gene catalogue.</title>
        <authorList>
            <person name="Kono N."/>
            <person name="Nakamura H."/>
            <person name="Ohtoshi R."/>
            <person name="Moran D.A.P."/>
            <person name="Shinohara A."/>
            <person name="Yoshida Y."/>
            <person name="Fujiwara M."/>
            <person name="Mori M."/>
            <person name="Tomita M."/>
            <person name="Arakawa K."/>
        </authorList>
    </citation>
    <scope>NUCLEOTIDE SEQUENCE [LARGE SCALE GENOMIC DNA]</scope>
</reference>
<sequence length="98" mass="11328">MTSTTPELTSLFQTSAPHQRWDMTKIVPDQIQGGYLVESSFESGTLHFRSRDLITMARDGFCTFQWLVFSDKVYNSNTIMKFCRATYVTRRACRANMV</sequence>
<dbReference type="AlphaFoldDB" id="A0A4Y2CYN8"/>